<dbReference type="Gene3D" id="3.30.565.10">
    <property type="entry name" value="Histidine kinase-like ATPase, C-terminal domain"/>
    <property type="match status" value="1"/>
</dbReference>
<dbReference type="SMART" id="SM00091">
    <property type="entry name" value="PAS"/>
    <property type="match status" value="1"/>
</dbReference>
<gene>
    <name evidence="8" type="ORF">LX87_04012</name>
</gene>
<dbReference type="NCBIfam" id="TIGR00229">
    <property type="entry name" value="sensory_box"/>
    <property type="match status" value="1"/>
</dbReference>
<dbReference type="SMART" id="SM00388">
    <property type="entry name" value="HisKA"/>
    <property type="match status" value="1"/>
</dbReference>
<dbReference type="CDD" id="cd00082">
    <property type="entry name" value="HisKA"/>
    <property type="match status" value="1"/>
</dbReference>
<evidence type="ECO:0000313" key="9">
    <source>
        <dbReference type="Proteomes" id="UP000248790"/>
    </source>
</evidence>
<dbReference type="InterPro" id="IPR004358">
    <property type="entry name" value="Sig_transdc_His_kin-like_C"/>
</dbReference>
<reference evidence="8 9" key="1">
    <citation type="submission" date="2018-06" db="EMBL/GenBank/DDBJ databases">
        <title>Genomic Encyclopedia of Archaeal and Bacterial Type Strains, Phase II (KMG-II): from individual species to whole genera.</title>
        <authorList>
            <person name="Goeker M."/>
        </authorList>
    </citation>
    <scope>NUCLEOTIDE SEQUENCE [LARGE SCALE GENOMIC DNA]</scope>
    <source>
        <strain evidence="8 9">DSM 21851</strain>
    </source>
</reference>
<dbReference type="FunFam" id="3.30.565.10:FF:000006">
    <property type="entry name" value="Sensor histidine kinase WalK"/>
    <property type="match status" value="1"/>
</dbReference>
<name>A0A327WP43_LARAB</name>
<evidence type="ECO:0000313" key="8">
    <source>
        <dbReference type="EMBL" id="RAJ94128.1"/>
    </source>
</evidence>
<evidence type="ECO:0000256" key="3">
    <source>
        <dbReference type="ARBA" id="ARBA00022553"/>
    </source>
</evidence>
<keyword evidence="4" id="KW-0808">Transferase</keyword>
<dbReference type="SUPFAM" id="SSF55785">
    <property type="entry name" value="PYP-like sensor domain (PAS domain)"/>
    <property type="match status" value="1"/>
</dbReference>
<dbReference type="EC" id="2.7.13.3" evidence="2"/>
<dbReference type="InterPro" id="IPR003661">
    <property type="entry name" value="HisK_dim/P_dom"/>
</dbReference>
<dbReference type="InterPro" id="IPR052162">
    <property type="entry name" value="Sensor_kinase/Photoreceptor"/>
</dbReference>
<dbReference type="AlphaFoldDB" id="A0A327WP43"/>
<dbReference type="GO" id="GO:0000155">
    <property type="term" value="F:phosphorelay sensor kinase activity"/>
    <property type="evidence" value="ECO:0007669"/>
    <property type="project" value="InterPro"/>
</dbReference>
<keyword evidence="5" id="KW-0418">Kinase</keyword>
<dbReference type="InterPro" id="IPR035965">
    <property type="entry name" value="PAS-like_dom_sf"/>
</dbReference>
<evidence type="ECO:0000259" key="7">
    <source>
        <dbReference type="PROSITE" id="PS50112"/>
    </source>
</evidence>
<dbReference type="InterPro" id="IPR003594">
    <property type="entry name" value="HATPase_dom"/>
</dbReference>
<protein>
    <recommendedName>
        <fullName evidence="2">histidine kinase</fullName>
        <ecNumber evidence="2">2.7.13.3</ecNumber>
    </recommendedName>
</protein>
<dbReference type="EMBL" id="QLMC01000005">
    <property type="protein sequence ID" value="RAJ94128.1"/>
    <property type="molecule type" value="Genomic_DNA"/>
</dbReference>
<evidence type="ECO:0000256" key="5">
    <source>
        <dbReference type="ARBA" id="ARBA00022777"/>
    </source>
</evidence>
<dbReference type="PROSITE" id="PS50112">
    <property type="entry name" value="PAS"/>
    <property type="match status" value="1"/>
</dbReference>
<feature type="domain" description="Histidine kinase" evidence="6">
    <location>
        <begin position="200"/>
        <end position="426"/>
    </location>
</feature>
<dbReference type="PANTHER" id="PTHR43304:SF1">
    <property type="entry name" value="PAC DOMAIN-CONTAINING PROTEIN"/>
    <property type="match status" value="1"/>
</dbReference>
<dbReference type="PROSITE" id="PS50109">
    <property type="entry name" value="HIS_KIN"/>
    <property type="match status" value="1"/>
</dbReference>
<dbReference type="InterPro" id="IPR000014">
    <property type="entry name" value="PAS"/>
</dbReference>
<organism evidence="8 9">
    <name type="scientific">Larkinella arboricola</name>
    <dbReference type="NCBI Taxonomy" id="643671"/>
    <lineage>
        <taxon>Bacteria</taxon>
        <taxon>Pseudomonadati</taxon>
        <taxon>Bacteroidota</taxon>
        <taxon>Cytophagia</taxon>
        <taxon>Cytophagales</taxon>
        <taxon>Spirosomataceae</taxon>
        <taxon>Larkinella</taxon>
    </lineage>
</organism>
<comment type="caution">
    <text evidence="8">The sequence shown here is derived from an EMBL/GenBank/DDBJ whole genome shotgun (WGS) entry which is preliminary data.</text>
</comment>
<dbReference type="RefSeq" id="WP_111630047.1">
    <property type="nucleotide sequence ID" value="NZ_QLMC01000005.1"/>
</dbReference>
<dbReference type="Pfam" id="PF02518">
    <property type="entry name" value="HATPase_c"/>
    <property type="match status" value="1"/>
</dbReference>
<dbReference type="PRINTS" id="PR00344">
    <property type="entry name" value="BCTRLSENSOR"/>
</dbReference>
<dbReference type="Gene3D" id="3.30.450.20">
    <property type="entry name" value="PAS domain"/>
    <property type="match status" value="1"/>
</dbReference>
<dbReference type="SUPFAM" id="SSF47384">
    <property type="entry name" value="Homodimeric domain of signal transducing histidine kinase"/>
    <property type="match status" value="1"/>
</dbReference>
<comment type="catalytic activity">
    <reaction evidence="1">
        <text>ATP + protein L-histidine = ADP + protein N-phospho-L-histidine.</text>
        <dbReference type="EC" id="2.7.13.3"/>
    </reaction>
</comment>
<dbReference type="Pfam" id="PF00989">
    <property type="entry name" value="PAS"/>
    <property type="match status" value="1"/>
</dbReference>
<keyword evidence="9" id="KW-1185">Reference proteome</keyword>
<dbReference type="SUPFAM" id="SSF55874">
    <property type="entry name" value="ATPase domain of HSP90 chaperone/DNA topoisomerase II/histidine kinase"/>
    <property type="match status" value="1"/>
</dbReference>
<dbReference type="GO" id="GO:0006355">
    <property type="term" value="P:regulation of DNA-templated transcription"/>
    <property type="evidence" value="ECO:0007669"/>
    <property type="project" value="InterPro"/>
</dbReference>
<dbReference type="SMART" id="SM00387">
    <property type="entry name" value="HATPase_c"/>
    <property type="match status" value="1"/>
</dbReference>
<dbReference type="InterPro" id="IPR013767">
    <property type="entry name" value="PAS_fold"/>
</dbReference>
<dbReference type="InterPro" id="IPR005467">
    <property type="entry name" value="His_kinase_dom"/>
</dbReference>
<keyword evidence="3" id="KW-0597">Phosphoprotein</keyword>
<evidence type="ECO:0000259" key="6">
    <source>
        <dbReference type="PROSITE" id="PS50109"/>
    </source>
</evidence>
<evidence type="ECO:0000256" key="1">
    <source>
        <dbReference type="ARBA" id="ARBA00000085"/>
    </source>
</evidence>
<dbReference type="InterPro" id="IPR036890">
    <property type="entry name" value="HATPase_C_sf"/>
</dbReference>
<evidence type="ECO:0000256" key="4">
    <source>
        <dbReference type="ARBA" id="ARBA00022679"/>
    </source>
</evidence>
<evidence type="ECO:0000256" key="2">
    <source>
        <dbReference type="ARBA" id="ARBA00012438"/>
    </source>
</evidence>
<dbReference type="OrthoDB" id="9766459at2"/>
<dbReference type="Pfam" id="PF00512">
    <property type="entry name" value="HisKA"/>
    <property type="match status" value="1"/>
</dbReference>
<dbReference type="Proteomes" id="UP000248790">
    <property type="component" value="Unassembled WGS sequence"/>
</dbReference>
<proteinExistence type="predicted"/>
<sequence length="426" mass="47105">MNPPRTFEQVIAENEQLRIQLEEALDTIQAIRTGQVDAIVVEGQQGHELYTLKTADQTYRVFIETMHEGAVTLNEQGLILYSNSTFAAMVGRPLSSVIGSAFKPYITLDYQAAYELFIQESWQKASKRELTLYQGETTLTCLVSATPLQLDEGNCLSLILTDLTAQKQTQALLKSTNEALALANKALYRSNESLEQFAYVASHDLQEPLRKIQQFGDLLKSQYETQLQDGVNYLERMQSAASRMSTLIRALLTYSRISTLHKSTALISLNQVIDAVLTDLELVITEKKAIIEIDELPPILGDALQLGQLFQNLLSNSLKFGQAGQTPHITIRYQSVAASDLPAGLHPAQPAARYHQIAVNDNGVGFDEKYLDRIFQVFQRLHGRSEYAGTGIGLAICQKVVDNHGGAITAVSQPGQGATFLIYLPI</sequence>
<feature type="domain" description="PAS" evidence="7">
    <location>
        <begin position="55"/>
        <end position="99"/>
    </location>
</feature>
<dbReference type="Gene3D" id="1.10.287.130">
    <property type="match status" value="1"/>
</dbReference>
<dbReference type="PANTHER" id="PTHR43304">
    <property type="entry name" value="PHYTOCHROME-LIKE PROTEIN CPH1"/>
    <property type="match status" value="1"/>
</dbReference>
<dbReference type="InterPro" id="IPR036097">
    <property type="entry name" value="HisK_dim/P_sf"/>
</dbReference>
<accession>A0A327WP43</accession>